<dbReference type="GO" id="GO:0038023">
    <property type="term" value="F:signaling receptor activity"/>
    <property type="evidence" value="ECO:0007669"/>
    <property type="project" value="TreeGrafter"/>
</dbReference>
<keyword evidence="6" id="KW-0813">Transport</keyword>
<evidence type="ECO:0000256" key="8">
    <source>
        <dbReference type="ARBA" id="ARBA00022692"/>
    </source>
</evidence>
<dbReference type="InterPro" id="IPR024715">
    <property type="entry name" value="Factor_5/8-like"/>
</dbReference>
<dbReference type="InterPro" id="IPR050633">
    <property type="entry name" value="Neuropilin_MCO_CoagFactor"/>
</dbReference>
<evidence type="ECO:0000256" key="10">
    <source>
        <dbReference type="ARBA" id="ARBA00022729"/>
    </source>
</evidence>
<feature type="region of interest" description="Disordered" evidence="20">
    <location>
        <begin position="1399"/>
        <end position="1455"/>
    </location>
</feature>
<dbReference type="InterPro" id="IPR000421">
    <property type="entry name" value="FA58C"/>
</dbReference>
<accession>A0A5N5PBJ7</accession>
<evidence type="ECO:0000256" key="15">
    <source>
        <dbReference type="ARBA" id="ARBA00023065"/>
    </source>
</evidence>
<dbReference type="GO" id="GO:0006811">
    <property type="term" value="P:monoatomic ion transport"/>
    <property type="evidence" value="ECO:0007669"/>
    <property type="project" value="UniProtKB-KW"/>
</dbReference>
<evidence type="ECO:0000256" key="13">
    <source>
        <dbReference type="ARBA" id="ARBA00022989"/>
    </source>
</evidence>
<feature type="disulfide bond" evidence="19">
    <location>
        <begin position="1872"/>
        <end position="2020"/>
    </location>
</feature>
<feature type="compositionally biased region" description="Basic residues" evidence="20">
    <location>
        <begin position="1410"/>
        <end position="1431"/>
    </location>
</feature>
<name>A0A5N5PBJ7_PANHP</name>
<dbReference type="PROSITE" id="PS01286">
    <property type="entry name" value="FA58C_2"/>
    <property type="match status" value="1"/>
</dbReference>
<dbReference type="InterPro" id="IPR011706">
    <property type="entry name" value="Cu-oxidase_C"/>
</dbReference>
<keyword evidence="14" id="KW-0560">Oxidoreductase</keyword>
<dbReference type="PROSITE" id="PS01285">
    <property type="entry name" value="FA58C_1"/>
    <property type="match status" value="2"/>
</dbReference>
<evidence type="ECO:0000256" key="20">
    <source>
        <dbReference type="SAM" id="MobiDB-lite"/>
    </source>
</evidence>
<feature type="signal peptide" evidence="21">
    <location>
        <begin position="1"/>
        <end position="25"/>
    </location>
</feature>
<evidence type="ECO:0000256" key="21">
    <source>
        <dbReference type="SAM" id="SignalP"/>
    </source>
</evidence>
<evidence type="ECO:0000256" key="4">
    <source>
        <dbReference type="ARBA" id="ARBA00010609"/>
    </source>
</evidence>
<comment type="cofactor">
    <cofactor evidence="1">
        <name>Cu cation</name>
        <dbReference type="ChEBI" id="CHEBI:23378"/>
    </cofactor>
</comment>
<dbReference type="Proteomes" id="UP000327468">
    <property type="component" value="Chromosome 5"/>
</dbReference>
<evidence type="ECO:0000256" key="9">
    <source>
        <dbReference type="ARBA" id="ARBA00022723"/>
    </source>
</evidence>
<evidence type="ECO:0000256" key="14">
    <source>
        <dbReference type="ARBA" id="ARBA00023002"/>
    </source>
</evidence>
<feature type="chain" id="PRO_5024304123" description="ferroxidase" evidence="21">
    <location>
        <begin position="26"/>
        <end position="2183"/>
    </location>
</feature>
<dbReference type="GO" id="GO:0005886">
    <property type="term" value="C:plasma membrane"/>
    <property type="evidence" value="ECO:0007669"/>
    <property type="project" value="TreeGrafter"/>
</dbReference>
<evidence type="ECO:0000256" key="3">
    <source>
        <dbReference type="ARBA" id="ARBA00004613"/>
    </source>
</evidence>
<feature type="disulfide bond" evidence="19">
    <location>
        <begin position="1688"/>
        <end position="1714"/>
    </location>
</feature>
<keyword evidence="13" id="KW-1133">Transmembrane helix</keyword>
<dbReference type="PANTHER" id="PTHR46806:SF10">
    <property type="entry name" value="COAGULATION FACTOR V"/>
    <property type="match status" value="1"/>
</dbReference>
<evidence type="ECO:0000256" key="16">
    <source>
        <dbReference type="ARBA" id="ARBA00023136"/>
    </source>
</evidence>
<dbReference type="GO" id="GO:0004322">
    <property type="term" value="F:ferroxidase activity"/>
    <property type="evidence" value="ECO:0007669"/>
    <property type="project" value="UniProtKB-EC"/>
</dbReference>
<dbReference type="PIRSF" id="PIRSF000354">
    <property type="entry name" value="Factors_V_VIII"/>
    <property type="match status" value="1"/>
</dbReference>
<feature type="region of interest" description="Disordered" evidence="20">
    <location>
        <begin position="1071"/>
        <end position="1190"/>
    </location>
</feature>
<evidence type="ECO:0000256" key="6">
    <source>
        <dbReference type="ARBA" id="ARBA00022448"/>
    </source>
</evidence>
<evidence type="ECO:0000256" key="1">
    <source>
        <dbReference type="ARBA" id="ARBA00001935"/>
    </source>
</evidence>
<dbReference type="InterPro" id="IPR008979">
    <property type="entry name" value="Galactose-bd-like_sf"/>
</dbReference>
<evidence type="ECO:0000256" key="7">
    <source>
        <dbReference type="ARBA" id="ARBA00022525"/>
    </source>
</evidence>
<evidence type="ECO:0000259" key="22">
    <source>
        <dbReference type="PROSITE" id="PS50022"/>
    </source>
</evidence>
<keyword evidence="7" id="KW-0964">Secreted</keyword>
<dbReference type="FunFam" id="2.60.40.420:FF:000028">
    <property type="entry name" value="Ceruloplasmin"/>
    <property type="match status" value="1"/>
</dbReference>
<dbReference type="InterPro" id="IPR011707">
    <property type="entry name" value="Cu-oxidase-like_N"/>
</dbReference>
<dbReference type="SUPFAM" id="SSF49785">
    <property type="entry name" value="Galactose-binding domain-like"/>
    <property type="match status" value="2"/>
</dbReference>
<keyword evidence="9" id="KW-0479">Metal-binding</keyword>
<dbReference type="GO" id="GO:0005507">
    <property type="term" value="F:copper ion binding"/>
    <property type="evidence" value="ECO:0007669"/>
    <property type="project" value="InterPro"/>
</dbReference>
<sequence>MRFSLWPVSSYSLALLSFLSQCVTAVERHYYIAAVNINWDYTTNGPQSAGPIYKKTVYREYDPGFKTAKTTPWSGLLGPTLRGQVGDTIIVTFRNMADHPCSIHPHGIAYGKQSEGALYFDNTSQFEKEDDVILPGKEHTYYWEVTPEVAPQAADPPCVTYTYFSHNDIVKDYNTGLIGTLLICKPGSLEESGKQVHFNQEFTLLFGVFDESNTWYSKGDAPLKENVKYTINGFTNGSVPNLSVCAHSKVTWNLVGMSSEPELFSVHFNGQVLQQSGHKVSSIGIISGTATSAEMMAIYPGRWLLSSHISKHLEAGMHGFLQVNKCEEFTAPKRKLTIQQRRDSQVWIYYIAAEEIIWDYAPNLPDNVDRNFRSTYLKQGAWRIGKKYKKAVFTQYTDESFKERAEHKQRKKELGILGPVIRAQIRDIIKIVFKNKASRPYSIYPHGLTIDKAAEGVNYPEGGYQSHAVQPGETYTYVWQVIEEDEPLNNDSRCLTRMYHSAVNTPRDIASGLVGPLLICKSQSLSTRNVQLRADKEQHAMFAVFDENKSWYLNENILTYCGEPKNVKPDDPEFYKSNVMHTINGYVYESGQDLGFCNGEIATWHVSSVGEQDDIQTATFYGHTFELNNREEDILSLFPMTGETITMNMANIGVWLMASLNTHETQKGLRLKFKDVECFRDYVMEDSYNDNDYDISTDVTESYNVWKPINETVLKKEKSKPKPSTNIIDSDTDDYALLLGIRTLKNTGPNDMEQLDLSILDATDGALLDTDVVQNITHLGFEFDDNNLTTKAVQKENTAESLIKLSLESAPANSIINGTNSITTNPSNISLLQNIDSEITSENRHNTSLITKETRPLLSTQPSKTHKENVTEAQTLEFSMLSSVEVVDEDDRKRDNIFIYSVPANSHVTITDVEDVKDFVLLDDGEQIETNSHGHLLEYSISPTELPNNTILELLGNTTQTTWLEDAQELNHTKMNSESLYEMSQELNNPKVVADFTLKIIQELNGTQVDSEFSVKEDKELNSNQVDSEFSIKEDKELNSTQVDSEFSIKEDKELNSNQVDSEFSIKEDKELNSTQVDSEFSVEEDKELNSTQVDSEFSVEEDKELNSTQVDSEFSVEEDKELNSTQVDSEFSVEEDKELNSTQVDSEFSVEDDKELNSTQVDSEFSVEEDKELNSTQVDSEFSVEEDKELNSTQVDSEFSVEEDKELNSTQVHSEFSVQEDKELNSTQVDSEFVVEEGKELNRTQVDSEFSVQEDVRHMDIEISLAEFRENNGTQDDRYSGVQEPNSTNQDLWTSSDEIISESFKNTSFSNGIFNVSSMESNSSHTNILLPNSSSEWVTPDVDESLNEVVIYLKDSNNTMAILTTPLDTQAKNWSYDGKHELVPVEFPDYMNKYTTDKQPNNAKEEKKKVHLQRVTPKKGHGMKTKKRKEYKPQLRSDISPPNFSPRGFAPPQLTPRTTTISFSEEDMMPKAIVIGIPRNDFNDYEIYVPHDMQDFDVDNTPSDKEEYEYVEYKNPYAKLSETETDLVDEVTKYSLQMAGSKSRVYFITAEEVNWDYAGYGQRREDKASVKERPMMFKKVLYRSYLDSSFTTPDTRGEVDEHLGIMGPVIKAEVDETIYIVFRNLASRPYSLHANGVSYSKNMEGLNYEDDSPYWYKYDDAVQPNATFTYIWTVNDKVGPINGESDCRIWTYYSAVNPERDIHSGLIGPLLICRKGTLAKNPVDTQEFMLLFMTFDENKSWYYERNWEILKKTNKKATMDPNFNNNIKFHAINGIIYSLKGLRMYANQLVNWHLINMGSPKDFHSIHFHGQTFCNKHNDPHRQGVYPLLPGGFATLEMWPSKPGLWMLESEVGISQQRGMQTLFLVLDNVCDHPLGLSSGAVKDSQITASDSRGYWLPNLARLYNTGKYNAWSTTKPDPWIQVDFQRPVVISKIATQGAKQLFTSHFVLNYTIFYSTDRKKWSWYKGDSKTSRKTFEGNTEAHEVKENIFFPPIISRYVRLYPSHSYNYPTVRMEFFGCELDGCSVPLGMQSGLISDHQITASSVASNWYSSMWQPWLARLDKQGSLNAWQAKSNDMHPWLQIELKDVKKITGIVTQGAKSLNTEMFVTTYVLEYSDDGKKWNKYSDNEDYEVKTFMGNSDNNSHVKNYIYPPIFSRFIRIIPTKWQNAATMRVELLGCDFA</sequence>
<keyword evidence="15" id="KW-0406">Ion transport</keyword>
<dbReference type="Gene3D" id="2.60.40.420">
    <property type="entry name" value="Cupredoxins - blue copper proteins"/>
    <property type="match status" value="5"/>
</dbReference>
<dbReference type="Pfam" id="PF00754">
    <property type="entry name" value="F5_F8_type_C"/>
    <property type="match status" value="2"/>
</dbReference>
<dbReference type="SMART" id="SM00231">
    <property type="entry name" value="FA58C"/>
    <property type="match status" value="2"/>
</dbReference>
<keyword evidence="8" id="KW-0812">Transmembrane</keyword>
<dbReference type="Pfam" id="PF07731">
    <property type="entry name" value="Cu-oxidase_2"/>
    <property type="match status" value="1"/>
</dbReference>
<evidence type="ECO:0000256" key="11">
    <source>
        <dbReference type="ARBA" id="ARBA00022737"/>
    </source>
</evidence>
<protein>
    <recommendedName>
        <fullName evidence="5">ferroxidase</fullName>
        <ecNumber evidence="5">1.16.3.1</ecNumber>
    </recommendedName>
</protein>
<evidence type="ECO:0000256" key="19">
    <source>
        <dbReference type="PIRSR" id="PIRSR000354-1"/>
    </source>
</evidence>
<dbReference type="EC" id="1.16.3.1" evidence="5"/>
<dbReference type="FunFam" id="2.60.40.420:FF:000002">
    <property type="entry name" value="Hephaestin like 1"/>
    <property type="match status" value="1"/>
</dbReference>
<feature type="disulfide bond" evidence="19">
    <location>
        <begin position="158"/>
        <end position="184"/>
    </location>
</feature>
<dbReference type="Pfam" id="PF07732">
    <property type="entry name" value="Cu-oxidase_3"/>
    <property type="match status" value="2"/>
</dbReference>
<feature type="domain" description="F5/8 type C" evidence="22">
    <location>
        <begin position="2025"/>
        <end position="2180"/>
    </location>
</feature>
<keyword evidence="10 21" id="KW-0732">Signal</keyword>
<organism evidence="23 24">
    <name type="scientific">Pangasianodon hypophthalmus</name>
    <name type="common">Striped catfish</name>
    <name type="synonym">Helicophagus hypophthalmus</name>
    <dbReference type="NCBI Taxonomy" id="310915"/>
    <lineage>
        <taxon>Eukaryota</taxon>
        <taxon>Metazoa</taxon>
        <taxon>Chordata</taxon>
        <taxon>Craniata</taxon>
        <taxon>Vertebrata</taxon>
        <taxon>Euteleostomi</taxon>
        <taxon>Actinopterygii</taxon>
        <taxon>Neopterygii</taxon>
        <taxon>Teleostei</taxon>
        <taxon>Ostariophysi</taxon>
        <taxon>Siluriformes</taxon>
        <taxon>Pangasiidae</taxon>
        <taxon>Pangasianodon</taxon>
    </lineage>
</organism>
<dbReference type="PANTHER" id="PTHR46806">
    <property type="entry name" value="F5/8 TYPE C DOMAIN-CONTAINING PROTEIN"/>
    <property type="match status" value="1"/>
</dbReference>
<dbReference type="InterPro" id="IPR033138">
    <property type="entry name" value="Cu_oxidase_CS"/>
</dbReference>
<feature type="disulfide bond" evidence="19">
    <location>
        <begin position="245"/>
        <end position="326"/>
    </location>
</feature>
<dbReference type="PROSITE" id="PS50022">
    <property type="entry name" value="FA58C_3"/>
    <property type="match status" value="2"/>
</dbReference>
<feature type="domain" description="F5/8 type C" evidence="22">
    <location>
        <begin position="1872"/>
        <end position="2020"/>
    </location>
</feature>
<comment type="subcellular location">
    <subcellularLocation>
        <location evidence="2">Membrane</location>
        <topology evidence="2">Single-pass membrane protein</topology>
    </subcellularLocation>
    <subcellularLocation>
        <location evidence="3">Secreted</location>
    </subcellularLocation>
</comment>
<keyword evidence="17 19" id="KW-1015">Disulfide bond</keyword>
<keyword evidence="11" id="KW-0677">Repeat</keyword>
<evidence type="ECO:0000313" key="23">
    <source>
        <dbReference type="EMBL" id="KAB5577055.1"/>
    </source>
</evidence>
<dbReference type="SUPFAM" id="SSF49503">
    <property type="entry name" value="Cupredoxins"/>
    <property type="match status" value="6"/>
</dbReference>
<keyword evidence="12" id="KW-0106">Calcium</keyword>
<evidence type="ECO:0000256" key="12">
    <source>
        <dbReference type="ARBA" id="ARBA00022837"/>
    </source>
</evidence>
<dbReference type="EMBL" id="VFJC01000006">
    <property type="protein sequence ID" value="KAB5577055.1"/>
    <property type="molecule type" value="Genomic_DNA"/>
</dbReference>
<feature type="region of interest" description="Disordered" evidence="20">
    <location>
        <begin position="1273"/>
        <end position="1292"/>
    </location>
</feature>
<dbReference type="FunFam" id="2.60.40.420:FF:000011">
    <property type="entry name" value="Coagulation factor VIII (Predicted)"/>
    <property type="match status" value="1"/>
</dbReference>
<dbReference type="InterPro" id="IPR008972">
    <property type="entry name" value="Cupredoxin"/>
</dbReference>
<keyword evidence="16" id="KW-0472">Membrane</keyword>
<proteinExistence type="inferred from homology"/>
<feature type="disulfide bond" evidence="19">
    <location>
        <begin position="494"/>
        <end position="520"/>
    </location>
</feature>
<dbReference type="Gene3D" id="2.60.120.260">
    <property type="entry name" value="Galactose-binding domain-like"/>
    <property type="match status" value="2"/>
</dbReference>
<dbReference type="GO" id="GO:0005576">
    <property type="term" value="C:extracellular region"/>
    <property type="evidence" value="ECO:0007669"/>
    <property type="project" value="UniProtKB-SubCell"/>
</dbReference>
<evidence type="ECO:0000256" key="17">
    <source>
        <dbReference type="ARBA" id="ARBA00023157"/>
    </source>
</evidence>
<evidence type="ECO:0000256" key="5">
    <source>
        <dbReference type="ARBA" id="ARBA00013107"/>
    </source>
</evidence>
<evidence type="ECO:0000313" key="24">
    <source>
        <dbReference type="Proteomes" id="UP000327468"/>
    </source>
</evidence>
<dbReference type="PROSITE" id="PS00079">
    <property type="entry name" value="MULTICOPPER_OXIDASE1"/>
    <property type="match status" value="1"/>
</dbReference>
<evidence type="ECO:0000256" key="18">
    <source>
        <dbReference type="ARBA" id="ARBA00023180"/>
    </source>
</evidence>
<comment type="similarity">
    <text evidence="4">Belongs to the multicopper oxidase family.</text>
</comment>
<dbReference type="CDD" id="cd00057">
    <property type="entry name" value="FA58C"/>
    <property type="match status" value="2"/>
</dbReference>
<dbReference type="FunFam" id="2.60.120.260:FF:000002">
    <property type="entry name" value="Coagulation factor VIII"/>
    <property type="match status" value="2"/>
</dbReference>
<keyword evidence="18" id="KW-0325">Glycoprotein</keyword>
<keyword evidence="24" id="KW-1185">Reference proteome</keyword>
<evidence type="ECO:0000256" key="2">
    <source>
        <dbReference type="ARBA" id="ARBA00004167"/>
    </source>
</evidence>
<gene>
    <name evidence="23" type="ORF">PHYPO_G00205580</name>
</gene>
<reference evidence="23 24" key="1">
    <citation type="submission" date="2019-06" db="EMBL/GenBank/DDBJ databases">
        <title>A chromosome-scale genome assembly of the striped catfish, Pangasianodon hypophthalmus.</title>
        <authorList>
            <person name="Wen M."/>
            <person name="Zahm M."/>
            <person name="Roques C."/>
            <person name="Cabau C."/>
            <person name="Klopp C."/>
            <person name="Donnadieu C."/>
            <person name="Jouanno E."/>
            <person name="Avarre J.-C."/>
            <person name="Campet M."/>
            <person name="Ha T.T.T."/>
            <person name="Dugue R."/>
            <person name="Lampietro C."/>
            <person name="Louis A."/>
            <person name="Herpin A."/>
            <person name="Echchiki A."/>
            <person name="Berthelot C."/>
            <person name="Parey E."/>
            <person name="Roest-Crollius H."/>
            <person name="Braasch I."/>
            <person name="Postlethwait J."/>
            <person name="Bobe J."/>
            <person name="Montfort J."/>
            <person name="Bouchez O."/>
            <person name="Begum T."/>
            <person name="Schartl M."/>
            <person name="Guiguen Y."/>
        </authorList>
    </citation>
    <scope>NUCLEOTIDE SEQUENCE [LARGE SCALE GENOMIC DNA]</scope>
    <source>
        <strain evidence="23 24">Indonesia</strain>
        <tissue evidence="23">Blood</tissue>
    </source>
</reference>
<comment type="caution">
    <text evidence="23">The sequence shown here is derived from an EMBL/GenBank/DDBJ whole genome shotgun (WGS) entry which is preliminary data.</text>
</comment>
<feature type="disulfide bond" evidence="19">
    <location>
        <begin position="597"/>
        <end position="678"/>
    </location>
</feature>